<comment type="caution">
    <text evidence="2">The sequence shown here is derived from an EMBL/GenBank/DDBJ whole genome shotgun (WGS) entry which is preliminary data.</text>
</comment>
<name>A0A7J4XVK0_BACOV</name>
<keyword evidence="2" id="KW-0808">Transferase</keyword>
<proteinExistence type="predicted"/>
<dbReference type="AlphaFoldDB" id="A0A7J4XVK0"/>
<gene>
    <name evidence="2" type="ORF">F3B90_16320</name>
</gene>
<sequence>MNICIYSSYAWIKIANNYGSILQYFALQVYLEKQGHQAYWLRFKLKDNITLKYRIANLLLKRKDRIRNYRHQNQKGFQDFENKYLCETPLEYTSYSQLKKNAPQADAYITGSDQVWAGLSPERYLTFVPKGIRTISYAASFGSPKMGLLNKLLFTWRLRNIDYISVREKAGVDYCKIFGRNDAVCVCDPSLLLEKIDYEKYLCNERVMKRPYIFSYWVNPIQSLENISWKEVTGYAKRANLELIVTAIQGAEFSFEKESITSPEPLEWLRLIHDAEYIITSSFHGIAFSIVMKRPFLVIPQKGNSSAENLRFYDLLNNLGLAERIYDSNQPFDLQLENFIDWERVEKNVNELREISFDFLQKALQK</sequence>
<dbReference type="EMBL" id="VWFP01000016">
    <property type="protein sequence ID" value="KAA4625167.1"/>
    <property type="molecule type" value="Genomic_DNA"/>
</dbReference>
<organism evidence="2 3">
    <name type="scientific">Bacteroides ovatus</name>
    <dbReference type="NCBI Taxonomy" id="28116"/>
    <lineage>
        <taxon>Bacteria</taxon>
        <taxon>Pseudomonadati</taxon>
        <taxon>Bacteroidota</taxon>
        <taxon>Bacteroidia</taxon>
        <taxon>Bacteroidales</taxon>
        <taxon>Bacteroidaceae</taxon>
        <taxon>Bacteroides</taxon>
    </lineage>
</organism>
<dbReference type="Pfam" id="PF04230">
    <property type="entry name" value="PS_pyruv_trans"/>
    <property type="match status" value="1"/>
</dbReference>
<dbReference type="GO" id="GO:0016740">
    <property type="term" value="F:transferase activity"/>
    <property type="evidence" value="ECO:0007669"/>
    <property type="project" value="UniProtKB-KW"/>
</dbReference>
<dbReference type="InterPro" id="IPR007345">
    <property type="entry name" value="Polysacch_pyruvyl_Trfase"/>
</dbReference>
<reference evidence="2 3" key="1">
    <citation type="journal article" date="2019" name="Nat. Med.">
        <title>A library of human gut bacterial isolates paired with longitudinal multiomics data enables mechanistic microbiome research.</title>
        <authorList>
            <person name="Poyet M."/>
            <person name="Groussin M."/>
            <person name="Gibbons S.M."/>
            <person name="Avila-Pacheco J."/>
            <person name="Jiang X."/>
            <person name="Kearney S.M."/>
            <person name="Perrotta A.R."/>
            <person name="Berdy B."/>
            <person name="Zhao S."/>
            <person name="Lieberman T.D."/>
            <person name="Swanson P.K."/>
            <person name="Smith M."/>
            <person name="Roesemann S."/>
            <person name="Alexander J.E."/>
            <person name="Rich S.A."/>
            <person name="Livny J."/>
            <person name="Vlamakis H."/>
            <person name="Clish C."/>
            <person name="Bullock K."/>
            <person name="Deik A."/>
            <person name="Scott J."/>
            <person name="Pierce K.A."/>
            <person name="Xavier R.J."/>
            <person name="Alm E.J."/>
        </authorList>
    </citation>
    <scope>NUCLEOTIDE SEQUENCE [LARGE SCALE GENOMIC DNA]</scope>
    <source>
        <strain evidence="2 3">BIOML-A15</strain>
    </source>
</reference>
<feature type="domain" description="Polysaccharide pyruvyl transferase" evidence="1">
    <location>
        <begin position="17"/>
        <end position="300"/>
    </location>
</feature>
<evidence type="ECO:0000313" key="3">
    <source>
        <dbReference type="Proteomes" id="UP000424805"/>
    </source>
</evidence>
<dbReference type="Proteomes" id="UP000424805">
    <property type="component" value="Unassembled WGS sequence"/>
</dbReference>
<evidence type="ECO:0000313" key="2">
    <source>
        <dbReference type="EMBL" id="KAA4625167.1"/>
    </source>
</evidence>
<evidence type="ECO:0000259" key="1">
    <source>
        <dbReference type="Pfam" id="PF04230"/>
    </source>
</evidence>
<protein>
    <submittedName>
        <fullName evidence="2">Polysaccharide pyruvyl transferase family protein</fullName>
    </submittedName>
</protein>
<accession>A0A7J4XVK0</accession>